<organism evidence="8 9">
    <name type="scientific">Pontoporia blainvillei</name>
    <name type="common">Franciscana</name>
    <name type="synonym">Delphinus blainvillei</name>
    <dbReference type="NCBI Taxonomy" id="48723"/>
    <lineage>
        <taxon>Eukaryota</taxon>
        <taxon>Metazoa</taxon>
        <taxon>Chordata</taxon>
        <taxon>Craniata</taxon>
        <taxon>Vertebrata</taxon>
        <taxon>Euteleostomi</taxon>
        <taxon>Mammalia</taxon>
        <taxon>Eutheria</taxon>
        <taxon>Laurasiatheria</taxon>
        <taxon>Artiodactyla</taxon>
        <taxon>Whippomorpha</taxon>
        <taxon>Cetacea</taxon>
        <taxon>Odontoceti</taxon>
        <taxon>Pontoporiidae</taxon>
        <taxon>Pontoporia</taxon>
    </lineage>
</organism>
<evidence type="ECO:0000259" key="7">
    <source>
        <dbReference type="Pfam" id="PF20173"/>
    </source>
</evidence>
<accession>A0ABX0SB50</accession>
<proteinExistence type="predicted"/>
<keyword evidence="6" id="KW-0391">Immunity</keyword>
<keyword evidence="5" id="KW-0862">Zinc</keyword>
<evidence type="ECO:0000256" key="6">
    <source>
        <dbReference type="ARBA" id="ARBA00022859"/>
    </source>
</evidence>
<keyword evidence="2" id="KW-0963">Cytoplasm</keyword>
<evidence type="ECO:0000256" key="5">
    <source>
        <dbReference type="ARBA" id="ARBA00022833"/>
    </source>
</evidence>
<dbReference type="Pfam" id="PF20173">
    <property type="entry name" value="ZnF_RZ-type"/>
    <property type="match status" value="1"/>
</dbReference>
<dbReference type="InterPro" id="IPR046439">
    <property type="entry name" value="ZF_RZ_dom"/>
</dbReference>
<reference evidence="8" key="1">
    <citation type="submission" date="2018-05" db="EMBL/GenBank/DDBJ databases">
        <authorList>
            <person name="Pedro S.L.S."/>
            <person name="Freitas R.C."/>
            <person name="Barreto A.S."/>
            <person name="Lima A.O.S."/>
        </authorList>
    </citation>
    <scope>NUCLEOTIDE SEQUENCE</scope>
    <source>
        <strain evidence="8">BP203</strain>
        <tissue evidence="8">Muscle</tissue>
    </source>
</reference>
<evidence type="ECO:0000313" key="9">
    <source>
        <dbReference type="Proteomes" id="UP001165941"/>
    </source>
</evidence>
<evidence type="ECO:0000256" key="4">
    <source>
        <dbReference type="ARBA" id="ARBA00022771"/>
    </source>
</evidence>
<keyword evidence="4" id="KW-0863">Zinc-finger</keyword>
<gene>
    <name evidence="8" type="ORF">BU61_9732</name>
</gene>
<protein>
    <submittedName>
        <fullName evidence="8">E3 ubiquitin-protein ligase</fullName>
    </submittedName>
</protein>
<evidence type="ECO:0000256" key="1">
    <source>
        <dbReference type="ARBA" id="ARBA00004496"/>
    </source>
</evidence>
<dbReference type="InterPro" id="IPR031248">
    <property type="entry name" value="RNF213"/>
</dbReference>
<feature type="domain" description="RZ-type" evidence="7">
    <location>
        <begin position="184"/>
        <end position="212"/>
    </location>
</feature>
<dbReference type="Proteomes" id="UP001165941">
    <property type="component" value="Unassembled WGS sequence"/>
</dbReference>
<comment type="subcellular location">
    <subcellularLocation>
        <location evidence="1">Cytoplasm</location>
    </subcellularLocation>
</comment>
<keyword evidence="9" id="KW-1185">Reference proteome</keyword>
<keyword evidence="3" id="KW-0479">Metal-binding</keyword>
<dbReference type="PANTHER" id="PTHR22605">
    <property type="entry name" value="RZ-TYPE DOMAIN-CONTAINING PROTEIN"/>
    <property type="match status" value="1"/>
</dbReference>
<dbReference type="PANTHER" id="PTHR22605:SF16">
    <property type="entry name" value="E3 UBIQUITIN-PROTEIN LIGASE RNF213"/>
    <property type="match status" value="1"/>
</dbReference>
<name>A0ABX0SB50_PONBL</name>
<sequence length="225" mass="25559">MAEEKRHYLRQVEHFCARVQNDWYRVYLVRKLTSQQGMKFVQSLSRQGHPAHWVFPRGVIAQQKDHTGQMDQYLVHGDSYKALRDAVGKAILECKPLAIETALEQCEAMEKFIGERKTLSPDIRRFAISLVNNELPLLRMDPGDNSLEGTVIEMAIHVATILLCGQSKVLEPLKNLAFSPDLMACGLPMEQSFCIDCGTPVGGIDHKPKDGFHVIEYVRFYLLSE</sequence>
<evidence type="ECO:0000256" key="3">
    <source>
        <dbReference type="ARBA" id="ARBA00022723"/>
    </source>
</evidence>
<evidence type="ECO:0000256" key="2">
    <source>
        <dbReference type="ARBA" id="ARBA00022490"/>
    </source>
</evidence>
<evidence type="ECO:0000313" key="8">
    <source>
        <dbReference type="EMBL" id="NIG61257.1"/>
    </source>
</evidence>
<comment type="caution">
    <text evidence="8">The sequence shown here is derived from an EMBL/GenBank/DDBJ whole genome shotgun (WGS) entry which is preliminary data.</text>
</comment>
<dbReference type="EMBL" id="PGGH01272948">
    <property type="protein sequence ID" value="NIG61257.1"/>
    <property type="molecule type" value="Genomic_DNA"/>
</dbReference>